<name>A0A1K0HLK8_9BASI</name>
<dbReference type="EMBL" id="LT558136">
    <property type="protein sequence ID" value="SAM86040.1"/>
    <property type="molecule type" value="Genomic_DNA"/>
</dbReference>
<evidence type="ECO:0000313" key="2">
    <source>
        <dbReference type="EMBL" id="SAM86040.1"/>
    </source>
</evidence>
<protein>
    <submittedName>
        <fullName evidence="2">Uncharacterized protein</fullName>
    </submittedName>
</protein>
<dbReference type="AlphaFoldDB" id="A0A1K0HLK8"/>
<accession>A0A1K0HLK8</accession>
<feature type="region of interest" description="Disordered" evidence="1">
    <location>
        <begin position="286"/>
        <end position="332"/>
    </location>
</feature>
<proteinExistence type="predicted"/>
<sequence>MEPTIILAQLAEEDSIFDHGISIASVMETADPEYFKNVDKFLPIPIKAKAKDRFVLRAIELASSSGRGTTSVATAQHQSFTSTTTLLTADNNSPTSGSNWVVSESAPWMTYMSGDATRKIALAAGMPGYTMFSLRCMTIQMLDHTSVTEGAKRHSVGHSVASSQIVKSYLSWCNVVDIQGLVQRGKESKNCIMLHGLRCVKAITDTLSSLHAVGIAGVKSMPIIQQLVHEYNLAKVALSDASAQGLPAHKYQALKKEDLNVCALLGPLFGGAGPAAAARELSQQLQAGGDTNDNDSSDQAGSSMMHQASTSCVPLGSHLDSHTSDQGNANPSYEWMHQATSIPFLSQAPLLFASTSTPSSSTADDLADVSLPASGTSLSAEEPLSLRLCEKLDGLCNQIGSMVRDLPQPEYNLLKKDGAGMPLCELFAAMTTNSVSMQNAVLANLKKQNARAPSSQSLWA</sequence>
<dbReference type="Proteomes" id="UP000179920">
    <property type="component" value="Chromosome XX"/>
</dbReference>
<evidence type="ECO:0000256" key="1">
    <source>
        <dbReference type="SAM" id="MobiDB-lite"/>
    </source>
</evidence>
<organism evidence="2 3">
    <name type="scientific">Ustilago bromivora</name>
    <dbReference type="NCBI Taxonomy" id="307758"/>
    <lineage>
        <taxon>Eukaryota</taxon>
        <taxon>Fungi</taxon>
        <taxon>Dikarya</taxon>
        <taxon>Basidiomycota</taxon>
        <taxon>Ustilaginomycotina</taxon>
        <taxon>Ustilaginomycetes</taxon>
        <taxon>Ustilaginales</taxon>
        <taxon>Ustilaginaceae</taxon>
        <taxon>Ustilago</taxon>
    </lineage>
</organism>
<feature type="compositionally biased region" description="Polar residues" evidence="1">
    <location>
        <begin position="297"/>
        <end position="312"/>
    </location>
</feature>
<gene>
    <name evidence="2" type="ORF">UBRO_20954</name>
</gene>
<dbReference type="OrthoDB" id="3033142at2759"/>
<reference evidence="3" key="1">
    <citation type="submission" date="2016-04" db="EMBL/GenBank/DDBJ databases">
        <authorList>
            <person name="Guldener U."/>
            <person name="Guldener U."/>
        </authorList>
    </citation>
    <scope>NUCLEOTIDE SEQUENCE [LARGE SCALE GENOMIC DNA]</scope>
    <source>
        <strain evidence="3">UB2112</strain>
    </source>
</reference>
<evidence type="ECO:0000313" key="3">
    <source>
        <dbReference type="Proteomes" id="UP000179920"/>
    </source>
</evidence>